<dbReference type="EMBL" id="JANPWB010000012">
    <property type="protein sequence ID" value="KAJ1120941.1"/>
    <property type="molecule type" value="Genomic_DNA"/>
</dbReference>
<evidence type="ECO:0000313" key="2">
    <source>
        <dbReference type="Proteomes" id="UP001066276"/>
    </source>
</evidence>
<organism evidence="1 2">
    <name type="scientific">Pleurodeles waltl</name>
    <name type="common">Iberian ribbed newt</name>
    <dbReference type="NCBI Taxonomy" id="8319"/>
    <lineage>
        <taxon>Eukaryota</taxon>
        <taxon>Metazoa</taxon>
        <taxon>Chordata</taxon>
        <taxon>Craniata</taxon>
        <taxon>Vertebrata</taxon>
        <taxon>Euteleostomi</taxon>
        <taxon>Amphibia</taxon>
        <taxon>Batrachia</taxon>
        <taxon>Caudata</taxon>
        <taxon>Salamandroidea</taxon>
        <taxon>Salamandridae</taxon>
        <taxon>Pleurodelinae</taxon>
        <taxon>Pleurodeles</taxon>
    </lineage>
</organism>
<reference evidence="1" key="1">
    <citation type="journal article" date="2022" name="bioRxiv">
        <title>Sequencing and chromosome-scale assembly of the giantPleurodeles waltlgenome.</title>
        <authorList>
            <person name="Brown T."/>
            <person name="Elewa A."/>
            <person name="Iarovenko S."/>
            <person name="Subramanian E."/>
            <person name="Araus A.J."/>
            <person name="Petzold A."/>
            <person name="Susuki M."/>
            <person name="Suzuki K.-i.T."/>
            <person name="Hayashi T."/>
            <person name="Toyoda A."/>
            <person name="Oliveira C."/>
            <person name="Osipova E."/>
            <person name="Leigh N.D."/>
            <person name="Simon A."/>
            <person name="Yun M.H."/>
        </authorList>
    </citation>
    <scope>NUCLEOTIDE SEQUENCE</scope>
    <source>
        <strain evidence="1">20211129_DDA</strain>
        <tissue evidence="1">Liver</tissue>
    </source>
</reference>
<evidence type="ECO:0000313" key="1">
    <source>
        <dbReference type="EMBL" id="KAJ1120941.1"/>
    </source>
</evidence>
<dbReference type="AlphaFoldDB" id="A0AAV7NZV7"/>
<accession>A0AAV7NZV7</accession>
<comment type="caution">
    <text evidence="1">The sequence shown here is derived from an EMBL/GenBank/DDBJ whole genome shotgun (WGS) entry which is preliminary data.</text>
</comment>
<name>A0AAV7NZV7_PLEWA</name>
<gene>
    <name evidence="1" type="ORF">NDU88_009088</name>
</gene>
<protein>
    <submittedName>
        <fullName evidence="1">Uncharacterized protein</fullName>
    </submittedName>
</protein>
<dbReference type="Proteomes" id="UP001066276">
    <property type="component" value="Chromosome 8"/>
</dbReference>
<keyword evidence="2" id="KW-1185">Reference proteome</keyword>
<proteinExistence type="predicted"/>
<sequence length="95" mass="10395">MDCEAEGGACSMTGEAINQAEYAGNLINIIKIVLPVPLEFGTKPTQMEKGPRFTSFSDRRKGVSYLSLLNRSHVCLEGLVPFRDMSWSPIVLSSS</sequence>